<proteinExistence type="predicted"/>
<gene>
    <name evidence="1" type="ORF">PanWU01x14_254430</name>
</gene>
<dbReference type="EMBL" id="JXTB01000319">
    <property type="protein sequence ID" value="PON46023.1"/>
    <property type="molecule type" value="Genomic_DNA"/>
</dbReference>
<dbReference type="Proteomes" id="UP000237105">
    <property type="component" value="Unassembled WGS sequence"/>
</dbReference>
<evidence type="ECO:0000313" key="2">
    <source>
        <dbReference type="Proteomes" id="UP000237105"/>
    </source>
</evidence>
<sequence length="64" mass="7246">MTGRPIGKTKANCSLRVLRVMVFREEDGLDHTDPFTTANKVIKKNLVHSASRANLISRWAIRKP</sequence>
<evidence type="ECO:0000313" key="1">
    <source>
        <dbReference type="EMBL" id="PON46023.1"/>
    </source>
</evidence>
<name>A0A2P5BB45_PARAD</name>
<reference evidence="2" key="1">
    <citation type="submission" date="2016-06" db="EMBL/GenBank/DDBJ databases">
        <title>Parallel loss of symbiosis genes in relatives of nitrogen-fixing non-legume Parasponia.</title>
        <authorList>
            <person name="Van Velzen R."/>
            <person name="Holmer R."/>
            <person name="Bu F."/>
            <person name="Rutten L."/>
            <person name="Van Zeijl A."/>
            <person name="Liu W."/>
            <person name="Santuari L."/>
            <person name="Cao Q."/>
            <person name="Sharma T."/>
            <person name="Shen D."/>
            <person name="Roswanjaya Y."/>
            <person name="Wardhani T."/>
            <person name="Kalhor M.S."/>
            <person name="Jansen J."/>
            <person name="Van den Hoogen J."/>
            <person name="Gungor B."/>
            <person name="Hartog M."/>
            <person name="Hontelez J."/>
            <person name="Verver J."/>
            <person name="Yang W.-C."/>
            <person name="Schijlen E."/>
            <person name="Repin R."/>
            <person name="Schilthuizen M."/>
            <person name="Schranz E."/>
            <person name="Heidstra R."/>
            <person name="Miyata K."/>
            <person name="Fedorova E."/>
            <person name="Kohlen W."/>
            <person name="Bisseling T."/>
            <person name="Smit S."/>
            <person name="Geurts R."/>
        </authorList>
    </citation>
    <scope>NUCLEOTIDE SEQUENCE [LARGE SCALE GENOMIC DNA]</scope>
    <source>
        <strain evidence="2">cv. WU1-14</strain>
    </source>
</reference>
<dbReference type="AlphaFoldDB" id="A0A2P5BB45"/>
<accession>A0A2P5BB45</accession>
<keyword evidence="2" id="KW-1185">Reference proteome</keyword>
<organism evidence="1 2">
    <name type="scientific">Parasponia andersonii</name>
    <name type="common">Sponia andersonii</name>
    <dbReference type="NCBI Taxonomy" id="3476"/>
    <lineage>
        <taxon>Eukaryota</taxon>
        <taxon>Viridiplantae</taxon>
        <taxon>Streptophyta</taxon>
        <taxon>Embryophyta</taxon>
        <taxon>Tracheophyta</taxon>
        <taxon>Spermatophyta</taxon>
        <taxon>Magnoliopsida</taxon>
        <taxon>eudicotyledons</taxon>
        <taxon>Gunneridae</taxon>
        <taxon>Pentapetalae</taxon>
        <taxon>rosids</taxon>
        <taxon>fabids</taxon>
        <taxon>Rosales</taxon>
        <taxon>Cannabaceae</taxon>
        <taxon>Parasponia</taxon>
    </lineage>
</organism>
<comment type="caution">
    <text evidence="1">The sequence shown here is derived from an EMBL/GenBank/DDBJ whole genome shotgun (WGS) entry which is preliminary data.</text>
</comment>
<protein>
    <submittedName>
        <fullName evidence="1">Uncharacterized protein</fullName>
    </submittedName>
</protein>